<dbReference type="KEGG" id="mcaa:R3L15_00855"/>
<evidence type="ECO:0000313" key="2">
    <source>
        <dbReference type="EMBL" id="WXA13439.1"/>
    </source>
</evidence>
<dbReference type="RefSeq" id="WP_338732679.1">
    <property type="nucleotide sequence ID" value="NZ_CP136924.1"/>
</dbReference>
<keyword evidence="3" id="KW-1185">Reference proteome</keyword>
<dbReference type="AlphaFoldDB" id="A0AAU6P2G5"/>
<dbReference type="EMBL" id="CP136925">
    <property type="protein sequence ID" value="WXA13439.1"/>
    <property type="molecule type" value="Genomic_DNA"/>
</dbReference>
<evidence type="ECO:0000313" key="3">
    <source>
        <dbReference type="Proteomes" id="UP001368318"/>
    </source>
</evidence>
<name>A0AAU6P2G5_9FLAO</name>
<sequence length="282" mass="33300">MMLFCCLGCGKAIPKLPKAAVDNEVDSLITMEVFNMNPMKTVVYDVNIKDSISFVLPKKYNKLNYTKTYSTFKNKAYDSLRVFVDTSNKNFHSSEISILDIPPPIQVVDSIYNKEIEDYDYKYYIDTISARKQIKKRKRIHYSSYPVYIYNFAHSSRRVQRPVDANDLFFILEAKNSNGDWKPVEYHKQAYYDCAYKHKDYMLEPQKFIASTVKRYKGAYKTKLRVKLVSFQNTFYSNVYEGYINYKQFDSTKVMESLKRFSYKGDSILNKKLKRSFLNFAE</sequence>
<accession>A0AAU6P2G5</accession>
<evidence type="ECO:0000313" key="1">
    <source>
        <dbReference type="EMBL" id="WXA04143.1"/>
    </source>
</evidence>
<protein>
    <submittedName>
        <fullName evidence="1">Uncharacterized protein</fullName>
    </submittedName>
</protein>
<dbReference type="Proteomes" id="UP001368318">
    <property type="component" value="Chromosome"/>
</dbReference>
<gene>
    <name evidence="2" type="ORF">R3L15_00855</name>
    <name evidence="1" type="ORF">R3L16_06540</name>
</gene>
<reference evidence="1 3" key="1">
    <citation type="submission" date="2023-10" db="EMBL/GenBank/DDBJ databases">
        <title>Culture-based analysis of two novel bacteria associated with mangrove crab gills.</title>
        <authorList>
            <person name="Yang X."/>
            <person name="Garuglieri E."/>
            <person name="Van Goethem M.W."/>
            <person name="Fusi M."/>
            <person name="Marasco R."/>
            <person name="Daffonchio D.G."/>
        </authorList>
    </citation>
    <scope>NUCLEOTIDE SEQUENCE [LARGE SCALE GENOMIC DNA]</scope>
    <source>
        <strain evidence="2">UG2-1</strain>
        <strain evidence="1">UG2-2</strain>
        <strain evidence="3">UG2_2</strain>
    </source>
</reference>
<organism evidence="1 3">
    <name type="scientific">Mangrovimonas cancribranchiae</name>
    <dbReference type="NCBI Taxonomy" id="3080055"/>
    <lineage>
        <taxon>Bacteria</taxon>
        <taxon>Pseudomonadati</taxon>
        <taxon>Bacteroidota</taxon>
        <taxon>Flavobacteriia</taxon>
        <taxon>Flavobacteriales</taxon>
        <taxon>Flavobacteriaceae</taxon>
        <taxon>Mangrovimonas</taxon>
    </lineage>
</organism>
<dbReference type="EMBL" id="CP136924">
    <property type="protein sequence ID" value="WXA04143.1"/>
    <property type="molecule type" value="Genomic_DNA"/>
</dbReference>
<proteinExistence type="predicted"/>